<proteinExistence type="predicted"/>
<evidence type="ECO:0008006" key="4">
    <source>
        <dbReference type="Google" id="ProtNLM"/>
    </source>
</evidence>
<protein>
    <recommendedName>
        <fullName evidence="4">Capsule assembly protein Wzi</fullName>
    </recommendedName>
</protein>
<dbReference type="EMBL" id="SJPW01000006">
    <property type="protein sequence ID" value="TWU48531.1"/>
    <property type="molecule type" value="Genomic_DNA"/>
</dbReference>
<feature type="chain" id="PRO_5023052364" description="Capsule assembly protein Wzi" evidence="1">
    <location>
        <begin position="31"/>
        <end position="602"/>
    </location>
</feature>
<evidence type="ECO:0000313" key="2">
    <source>
        <dbReference type="EMBL" id="TWU48531.1"/>
    </source>
</evidence>
<reference evidence="2 3" key="1">
    <citation type="submission" date="2019-02" db="EMBL/GenBank/DDBJ databases">
        <title>Deep-cultivation of Planctomycetes and their phenomic and genomic characterization uncovers novel biology.</title>
        <authorList>
            <person name="Wiegand S."/>
            <person name="Jogler M."/>
            <person name="Boedeker C."/>
            <person name="Pinto D."/>
            <person name="Vollmers J."/>
            <person name="Rivas-Marin E."/>
            <person name="Kohn T."/>
            <person name="Peeters S.H."/>
            <person name="Heuer A."/>
            <person name="Rast P."/>
            <person name="Oberbeckmann S."/>
            <person name="Bunk B."/>
            <person name="Jeske O."/>
            <person name="Meyerdierks A."/>
            <person name="Storesund J.E."/>
            <person name="Kallscheuer N."/>
            <person name="Luecker S."/>
            <person name="Lage O.M."/>
            <person name="Pohl T."/>
            <person name="Merkel B.J."/>
            <person name="Hornburger P."/>
            <person name="Mueller R.-W."/>
            <person name="Bruemmer F."/>
            <person name="Labrenz M."/>
            <person name="Spormann A.M."/>
            <person name="Op Den Camp H."/>
            <person name="Overmann J."/>
            <person name="Amann R."/>
            <person name="Jetten M.S.M."/>
            <person name="Mascher T."/>
            <person name="Medema M.H."/>
            <person name="Devos D.P."/>
            <person name="Kaster A.-K."/>
            <person name="Ovreas L."/>
            <person name="Rohde M."/>
            <person name="Galperin M.Y."/>
            <person name="Jogler C."/>
        </authorList>
    </citation>
    <scope>NUCLEOTIDE SEQUENCE [LARGE SCALE GENOMIC DNA]</scope>
    <source>
        <strain evidence="2 3">Poly51</strain>
    </source>
</reference>
<gene>
    <name evidence="2" type="ORF">Poly51_44310</name>
</gene>
<dbReference type="AlphaFoldDB" id="A0A5C6ELQ8"/>
<dbReference type="Proteomes" id="UP000318288">
    <property type="component" value="Unassembled WGS sequence"/>
</dbReference>
<comment type="caution">
    <text evidence="2">The sequence shown here is derived from an EMBL/GenBank/DDBJ whole genome shotgun (WGS) entry which is preliminary data.</text>
</comment>
<feature type="signal peptide" evidence="1">
    <location>
        <begin position="1"/>
        <end position="30"/>
    </location>
</feature>
<keyword evidence="1" id="KW-0732">Signal</keyword>
<keyword evidence="3" id="KW-1185">Reference proteome</keyword>
<evidence type="ECO:0000256" key="1">
    <source>
        <dbReference type="SAM" id="SignalP"/>
    </source>
</evidence>
<sequence precursor="true">MKTCKTEKKRSRLLCVVYGAALGLGSLAWATTGFAESDGKKPRPTRLPSVEKPLRLPAVDKPTRLPAPDLTARMRSLKVDEEGIKLVLSPPVATGTDTDIPDTDFDWIDFNNVIESALASSTLNAASEESVPSPSDSFSELPIGCQIQDPYYNDFSPTPLPSASMLHDSEREQWVYDAKHDVPTQHPWIEWGRIFYGDGITPRGRNWFGKTNMVRPKLYVYGDFRSGIAAGRNAAGRTDNWANRLNLDIDLQVTDAGRFHSFVGPIDKNGAFTRWERVAGDYRFRDEIDFTPLTGFYEGDVGAMLGGLMGTSSPFELPITLGLVPLLFQNGIWMEDAVTGGAFSLPARHSRLLNWSNYDATFFAVFDQLNSAAFGADEHAAQAFGTAWFIEAYGGYIETGYAYVRDRNNDAKSYHNMTASFTRRYFDRISNSVRVIINSGQDLAKADRTADGGLFLFENSLITANPLTVVPYANFFYGWDRPQSVARAGVSGGILRNTGINFDTDGLNGFATLDPTAADTAGGSVGVDLIGKDLDQQWLVEVSYVTPHGDKNPLVPADQFATGTRYQFPISNRSLLRFDAMYGWRRDLVDVYGTRMEYRWKF</sequence>
<accession>A0A5C6ELQ8</accession>
<dbReference type="RefSeq" id="WP_246114671.1">
    <property type="nucleotide sequence ID" value="NZ_SJPW01000006.1"/>
</dbReference>
<evidence type="ECO:0000313" key="3">
    <source>
        <dbReference type="Proteomes" id="UP000318288"/>
    </source>
</evidence>
<name>A0A5C6ELQ8_9BACT</name>
<organism evidence="2 3">
    <name type="scientific">Rubripirellula tenax</name>
    <dbReference type="NCBI Taxonomy" id="2528015"/>
    <lineage>
        <taxon>Bacteria</taxon>
        <taxon>Pseudomonadati</taxon>
        <taxon>Planctomycetota</taxon>
        <taxon>Planctomycetia</taxon>
        <taxon>Pirellulales</taxon>
        <taxon>Pirellulaceae</taxon>
        <taxon>Rubripirellula</taxon>
    </lineage>
</organism>